<dbReference type="OrthoDB" id="4151907at2759"/>
<feature type="region of interest" description="Disordered" evidence="1">
    <location>
        <begin position="158"/>
        <end position="182"/>
    </location>
</feature>
<evidence type="ECO:0000313" key="2">
    <source>
        <dbReference type="EMBL" id="KIV92198.1"/>
    </source>
</evidence>
<protein>
    <submittedName>
        <fullName evidence="2">Uncharacterized protein</fullName>
    </submittedName>
</protein>
<name>A0A0D1ZZC4_EXOME</name>
<dbReference type="EMBL" id="KN847523">
    <property type="protein sequence ID" value="KIV92198.1"/>
    <property type="molecule type" value="Genomic_DNA"/>
</dbReference>
<dbReference type="Proteomes" id="UP000054302">
    <property type="component" value="Unassembled WGS sequence"/>
</dbReference>
<organism evidence="2 3">
    <name type="scientific">Exophiala mesophila</name>
    <name type="common">Black yeast-like fungus</name>
    <dbReference type="NCBI Taxonomy" id="212818"/>
    <lineage>
        <taxon>Eukaryota</taxon>
        <taxon>Fungi</taxon>
        <taxon>Dikarya</taxon>
        <taxon>Ascomycota</taxon>
        <taxon>Pezizomycotina</taxon>
        <taxon>Eurotiomycetes</taxon>
        <taxon>Chaetothyriomycetidae</taxon>
        <taxon>Chaetothyriales</taxon>
        <taxon>Herpotrichiellaceae</taxon>
        <taxon>Exophiala</taxon>
    </lineage>
</organism>
<evidence type="ECO:0000256" key="1">
    <source>
        <dbReference type="SAM" id="MobiDB-lite"/>
    </source>
</evidence>
<keyword evidence="3" id="KW-1185">Reference proteome</keyword>
<sequence>MFSGGMHPRPPSSAPQSQFKQPPFSDRPRLFCCPVAESNIGHLPRSFINPGRHLMNLQLRSFFECADDPAYTIPRCDVSHIIEVTTRSIHNSFGSEAESAVRQEQWNVSHDCQTSHSHNWLTPPSEPGDKMDRSFEEDIPYSTYHSMSTRCFVTQNSSNSWQAPPHSRQYRDAHTETSQGRIGTERYIEIPPFRTMPYTSDGSSGQSTGGSSARPWMPSCTIVMWCTEHQNYYEVHVMS</sequence>
<dbReference type="GeneID" id="27324501"/>
<dbReference type="OMA" id="NPGRHLM"/>
<feature type="region of interest" description="Disordered" evidence="1">
    <location>
        <begin position="1"/>
        <end position="23"/>
    </location>
</feature>
<reference evidence="2 3" key="1">
    <citation type="submission" date="2015-01" db="EMBL/GenBank/DDBJ databases">
        <title>The Genome Sequence of Exophiala mesophila CBS40295.</title>
        <authorList>
            <consortium name="The Broad Institute Genomics Platform"/>
            <person name="Cuomo C."/>
            <person name="de Hoog S."/>
            <person name="Gorbushina A."/>
            <person name="Stielow B."/>
            <person name="Teixiera M."/>
            <person name="Abouelleil A."/>
            <person name="Chapman S.B."/>
            <person name="Priest M."/>
            <person name="Young S.K."/>
            <person name="Wortman J."/>
            <person name="Nusbaum C."/>
            <person name="Birren B."/>
        </authorList>
    </citation>
    <scope>NUCLEOTIDE SEQUENCE [LARGE SCALE GENOMIC DNA]</scope>
    <source>
        <strain evidence="2 3">CBS 40295</strain>
    </source>
</reference>
<dbReference type="AlphaFoldDB" id="A0A0D1ZZC4"/>
<evidence type="ECO:0000313" key="3">
    <source>
        <dbReference type="Proteomes" id="UP000054302"/>
    </source>
</evidence>
<gene>
    <name evidence="2" type="ORF">PV10_06656</name>
</gene>
<dbReference type="HOGENOM" id="CLU_097609_0_0_1"/>
<proteinExistence type="predicted"/>
<dbReference type="VEuPathDB" id="FungiDB:PV10_06656"/>
<dbReference type="RefSeq" id="XP_016223772.1">
    <property type="nucleotide sequence ID" value="XM_016371479.1"/>
</dbReference>
<accession>A0A0D1ZZC4</accession>